<keyword evidence="7" id="KW-0496">Mitochondrion</keyword>
<evidence type="ECO:0000256" key="4">
    <source>
        <dbReference type="ARBA" id="ARBA00022792"/>
    </source>
</evidence>
<evidence type="ECO:0000256" key="8">
    <source>
        <dbReference type="ARBA" id="ARBA00023136"/>
    </source>
</evidence>
<proteinExistence type="inferred from homology"/>
<comment type="similarity">
    <text evidence="2 9">Belongs to the OXA1/ALB3/YidC family.</text>
</comment>
<dbReference type="CDD" id="cd20069">
    <property type="entry name" value="5TM_Oxa1-like"/>
    <property type="match status" value="1"/>
</dbReference>
<evidence type="ECO:0000259" key="11">
    <source>
        <dbReference type="Pfam" id="PF02096"/>
    </source>
</evidence>
<name>A0A9P8T1Q0_9ASCO</name>
<evidence type="ECO:0000256" key="6">
    <source>
        <dbReference type="ARBA" id="ARBA00022989"/>
    </source>
</evidence>
<accession>A0A9P8T1Q0</accession>
<dbReference type="GO" id="GO:0032977">
    <property type="term" value="F:membrane insertase activity"/>
    <property type="evidence" value="ECO:0007669"/>
    <property type="project" value="InterPro"/>
</dbReference>
<keyword evidence="4" id="KW-0999">Mitochondrion inner membrane</keyword>
<dbReference type="PANTHER" id="PTHR12428">
    <property type="entry name" value="OXA1"/>
    <property type="match status" value="1"/>
</dbReference>
<sequence length="364" mass="40689">MIPIFRQSARPLVSVRARTLVGRRAALAATGVRFNSTETPEPKFDTSLGFDAETVSNVSNVLTSDQWGYMKSVGLSDGWWPSDLIQTTLEAVHVTTGLPWWATIAATTLGIRFALLPLFMASSDAMARSQAAAPETKVLRKELNSAMARGDRMTQQLKMQEIKKLNKKYGVKYSRMFLSPGIQLTYGIGSFFGIREMANLPVQGFENQGLYWFNDLTAPDPYIGLQLISACLYAVSFRFGGETAVSQFGAKTQKAFMALPFLSIVFTWNMSAAVLVYFTANGLFSIIQARLLRSAKFRKMCGMYPMQKPAKDSKGLVENFSETWKEMQENTEVREKADEKARNAALRQMVKAKSQRAIIEQRDK</sequence>
<feature type="transmembrane region" description="Helical" evidence="10">
    <location>
        <begin position="274"/>
        <end position="292"/>
    </location>
</feature>
<protein>
    <recommendedName>
        <fullName evidence="11">Membrane insertase YidC/Oxa/ALB C-terminal domain-containing protein</fullName>
    </recommendedName>
</protein>
<reference evidence="12" key="2">
    <citation type="submission" date="2021-01" db="EMBL/GenBank/DDBJ databases">
        <authorList>
            <person name="Schikora-Tamarit M.A."/>
        </authorList>
    </citation>
    <scope>NUCLEOTIDE SEQUENCE</scope>
    <source>
        <strain evidence="12">NCAIM Y.01608</strain>
    </source>
</reference>
<feature type="domain" description="Membrane insertase YidC/Oxa/ALB C-terminal" evidence="11">
    <location>
        <begin position="100"/>
        <end position="292"/>
    </location>
</feature>
<comment type="subcellular location">
    <subcellularLocation>
        <location evidence="9">Membrane</location>
        <topology evidence="9">Multi-pass membrane protein</topology>
    </subcellularLocation>
    <subcellularLocation>
        <location evidence="1">Mitochondrion inner membrane</location>
        <topology evidence="1">Multi-pass membrane protein</topology>
    </subcellularLocation>
</comment>
<dbReference type="InterPro" id="IPR028055">
    <property type="entry name" value="YidC/Oxa/ALB_C"/>
</dbReference>
<evidence type="ECO:0000256" key="1">
    <source>
        <dbReference type="ARBA" id="ARBA00004448"/>
    </source>
</evidence>
<dbReference type="Proteomes" id="UP000788993">
    <property type="component" value="Unassembled WGS sequence"/>
</dbReference>
<dbReference type="GO" id="GO:0005743">
    <property type="term" value="C:mitochondrial inner membrane"/>
    <property type="evidence" value="ECO:0007669"/>
    <property type="project" value="UniProtKB-SubCell"/>
</dbReference>
<evidence type="ECO:0000256" key="10">
    <source>
        <dbReference type="SAM" id="Phobius"/>
    </source>
</evidence>
<keyword evidence="6 10" id="KW-1133">Transmembrane helix</keyword>
<evidence type="ECO:0000256" key="7">
    <source>
        <dbReference type="ARBA" id="ARBA00023128"/>
    </source>
</evidence>
<dbReference type="GO" id="GO:0032979">
    <property type="term" value="P:protein insertion into mitochondrial inner membrane from matrix"/>
    <property type="evidence" value="ECO:0007669"/>
    <property type="project" value="TreeGrafter"/>
</dbReference>
<evidence type="ECO:0000256" key="9">
    <source>
        <dbReference type="RuleBase" id="RU003945"/>
    </source>
</evidence>
<evidence type="ECO:0000313" key="12">
    <source>
        <dbReference type="EMBL" id="KAH3663048.1"/>
    </source>
</evidence>
<reference evidence="12" key="1">
    <citation type="journal article" date="2021" name="Open Biol.">
        <title>Shared evolutionary footprints suggest mitochondrial oxidative damage underlies multiple complex I losses in fungi.</title>
        <authorList>
            <person name="Schikora-Tamarit M.A."/>
            <person name="Marcet-Houben M."/>
            <person name="Nosek J."/>
            <person name="Gabaldon T."/>
        </authorList>
    </citation>
    <scope>NUCLEOTIDE SEQUENCE</scope>
    <source>
        <strain evidence="12">NCAIM Y.01608</strain>
    </source>
</reference>
<evidence type="ECO:0000256" key="3">
    <source>
        <dbReference type="ARBA" id="ARBA00022692"/>
    </source>
</evidence>
<comment type="caution">
    <text evidence="12">The sequence shown here is derived from an EMBL/GenBank/DDBJ whole genome shotgun (WGS) entry which is preliminary data.</text>
</comment>
<evidence type="ECO:0000313" key="13">
    <source>
        <dbReference type="Proteomes" id="UP000788993"/>
    </source>
</evidence>
<evidence type="ECO:0000256" key="5">
    <source>
        <dbReference type="ARBA" id="ARBA00022946"/>
    </source>
</evidence>
<organism evidence="12 13">
    <name type="scientific">Ogataea polymorpha</name>
    <dbReference type="NCBI Taxonomy" id="460523"/>
    <lineage>
        <taxon>Eukaryota</taxon>
        <taxon>Fungi</taxon>
        <taxon>Dikarya</taxon>
        <taxon>Ascomycota</taxon>
        <taxon>Saccharomycotina</taxon>
        <taxon>Pichiomycetes</taxon>
        <taxon>Pichiales</taxon>
        <taxon>Pichiaceae</taxon>
        <taxon>Ogataea</taxon>
    </lineage>
</organism>
<dbReference type="AlphaFoldDB" id="A0A9P8T1Q0"/>
<dbReference type="PANTHER" id="PTHR12428:SF66">
    <property type="entry name" value="MITOCHONDRIAL INNER MEMBRANE PROTEIN OXA1L"/>
    <property type="match status" value="1"/>
</dbReference>
<gene>
    <name evidence="12" type="ORF">OGATHE_004624</name>
</gene>
<keyword evidence="13" id="KW-1185">Reference proteome</keyword>
<keyword evidence="5" id="KW-0809">Transit peptide</keyword>
<dbReference type="InterPro" id="IPR001708">
    <property type="entry name" value="YidC/ALB3/OXA1/COX18"/>
</dbReference>
<dbReference type="EMBL" id="JAEUBD010001266">
    <property type="protein sequence ID" value="KAH3663048.1"/>
    <property type="molecule type" value="Genomic_DNA"/>
</dbReference>
<keyword evidence="3 9" id="KW-0812">Transmembrane</keyword>
<dbReference type="Pfam" id="PF02096">
    <property type="entry name" value="60KD_IMP"/>
    <property type="match status" value="1"/>
</dbReference>
<keyword evidence="8 10" id="KW-0472">Membrane</keyword>
<evidence type="ECO:0000256" key="2">
    <source>
        <dbReference type="ARBA" id="ARBA00009877"/>
    </source>
</evidence>